<dbReference type="AlphaFoldDB" id="A0AAV9Y1L9"/>
<dbReference type="SUPFAM" id="SSF47473">
    <property type="entry name" value="EF-hand"/>
    <property type="match status" value="1"/>
</dbReference>
<dbReference type="Pfam" id="PF00149">
    <property type="entry name" value="Metallophos"/>
    <property type="match status" value="1"/>
</dbReference>
<organism evidence="6 7">
    <name type="scientific">Cryptosporidium xiaoi</name>
    <dbReference type="NCBI Taxonomy" id="659607"/>
    <lineage>
        <taxon>Eukaryota</taxon>
        <taxon>Sar</taxon>
        <taxon>Alveolata</taxon>
        <taxon>Apicomplexa</taxon>
        <taxon>Conoidasida</taxon>
        <taxon>Coccidia</taxon>
        <taxon>Eucoccidiorida</taxon>
        <taxon>Eimeriorina</taxon>
        <taxon>Cryptosporidiidae</taxon>
        <taxon>Cryptosporidium</taxon>
    </lineage>
</organism>
<evidence type="ECO:0000256" key="4">
    <source>
        <dbReference type="SAM" id="MobiDB-lite"/>
    </source>
</evidence>
<dbReference type="SMART" id="SM00156">
    <property type="entry name" value="PP2Ac"/>
    <property type="match status" value="1"/>
</dbReference>
<feature type="domain" description="EF-hand" evidence="5">
    <location>
        <begin position="80"/>
        <end position="116"/>
    </location>
</feature>
<evidence type="ECO:0000313" key="6">
    <source>
        <dbReference type="EMBL" id="KAK6590846.1"/>
    </source>
</evidence>
<dbReference type="PROSITE" id="PS50222">
    <property type="entry name" value="EF_HAND_2"/>
    <property type="match status" value="2"/>
</dbReference>
<dbReference type="GO" id="GO:0005634">
    <property type="term" value="C:nucleus"/>
    <property type="evidence" value="ECO:0007669"/>
    <property type="project" value="TreeGrafter"/>
</dbReference>
<keyword evidence="7" id="KW-1185">Reference proteome</keyword>
<dbReference type="PANTHER" id="PTHR11668">
    <property type="entry name" value="SERINE/THREONINE PROTEIN PHOSPHATASE"/>
    <property type="match status" value="1"/>
</dbReference>
<dbReference type="InterPro" id="IPR050341">
    <property type="entry name" value="PP1_catalytic_subunit"/>
</dbReference>
<reference evidence="6 7" key="1">
    <citation type="submission" date="2023-10" db="EMBL/GenBank/DDBJ databases">
        <title>Comparative genomics analysis reveals potential genetic determinants of host preference in Cryptosporidium xiaoi.</title>
        <authorList>
            <person name="Xiao L."/>
            <person name="Li J."/>
        </authorList>
    </citation>
    <scope>NUCLEOTIDE SEQUENCE [LARGE SCALE GENOMIC DNA]</scope>
    <source>
        <strain evidence="6 7">52996</strain>
    </source>
</reference>
<dbReference type="InterPro" id="IPR002048">
    <property type="entry name" value="EF_hand_dom"/>
</dbReference>
<proteinExistence type="inferred from homology"/>
<feature type="domain" description="EF-hand" evidence="5">
    <location>
        <begin position="125"/>
        <end position="160"/>
    </location>
</feature>
<dbReference type="InterPro" id="IPR029052">
    <property type="entry name" value="Metallo-depent_PP-like"/>
</dbReference>
<dbReference type="Gene3D" id="3.60.21.10">
    <property type="match status" value="1"/>
</dbReference>
<dbReference type="PANTHER" id="PTHR11668:SF509">
    <property type="entry name" value="SERINE_THREONINE-PROTEIN PHOSPHATASE"/>
    <property type="match status" value="1"/>
</dbReference>
<accession>A0AAV9Y1L9</accession>
<comment type="caution">
    <text evidence="6">The sequence shown here is derived from an EMBL/GenBank/DDBJ whole genome shotgun (WGS) entry which is preliminary data.</text>
</comment>
<name>A0AAV9Y1L9_9CRYT</name>
<evidence type="ECO:0000256" key="2">
    <source>
        <dbReference type="ARBA" id="ARBA00022837"/>
    </source>
</evidence>
<keyword evidence="3" id="KW-0378">Hydrolase</keyword>
<dbReference type="SUPFAM" id="SSF56300">
    <property type="entry name" value="Metallo-dependent phosphatases"/>
    <property type="match status" value="1"/>
</dbReference>
<evidence type="ECO:0000256" key="1">
    <source>
        <dbReference type="ARBA" id="ARBA00008294"/>
    </source>
</evidence>
<gene>
    <name evidence="6" type="ORF">RS030_111711</name>
</gene>
<evidence type="ECO:0000313" key="7">
    <source>
        <dbReference type="Proteomes" id="UP001311799"/>
    </source>
</evidence>
<dbReference type="EC" id="3.1.3.16" evidence="3"/>
<dbReference type="Proteomes" id="UP001311799">
    <property type="component" value="Unassembled WGS sequence"/>
</dbReference>
<dbReference type="InterPro" id="IPR004843">
    <property type="entry name" value="Calcineurin-like_PHP"/>
</dbReference>
<protein>
    <recommendedName>
        <fullName evidence="3">Serine/threonine-protein phosphatase</fullName>
        <ecNumber evidence="3">3.1.3.16</ecNumber>
    </recommendedName>
</protein>
<dbReference type="InterPro" id="IPR018247">
    <property type="entry name" value="EF_Hand_1_Ca_BS"/>
</dbReference>
<dbReference type="InterPro" id="IPR006186">
    <property type="entry name" value="Ser/Thr-sp_prot-phosphatase"/>
</dbReference>
<sequence length="760" mass="87452">MITKKFSGQRTTENIPSRIIRPEQWFPWRSFGRLLNDAILEMGWQERYSALKDIVVEYGKEKSGHLTVNEFLNVLDDNPITEKQYRSVFYNLMDRNQDGIVSEIEFTSGMLSLSPLATNDPNTNIGQLRLQFIFLYYDTDRNGLLNLNELKRMLLHISEIRSLMKNTVAMTESKARECAIHLIAHYDGIFGFNAFFSSVKNNILKGTGWLLRTHLDLVDFINNDRKNNEFLKCELKNETYFIDQHVRNDVNSSVPRVFSSCKSDGLTFNCSLDNSPQKCFIRNKSREIKSERYGLIGIVKGLQFRFDMRLCKRTIDYFMDISQNIRFEYPENQEFLYINNVLNHLEIMKLCDQVVEVIRDENSLIRINGENNAIRIFGGLYGQLSDLLHLFENFSWPHYQKGDILSMKYVFLGDYIDFGGFSLEIICLLFSFKILYPDRIFLLRGNHEDISINVSSGLFDECNKKFGANGQFLWERINDVFEFLSLAVLVNDRILCLHSGIGKSIKKLEHLENISKPIHVSSDLLIRGTLQSSLENTDETMRILDCLWSEIIESNNSICSPSESKECINETDVEYNDENSENFKRFKFDMKDVSNFISSNNIELIVRTSEYCKNGCDSHGNGKIITVTSTANARGIQNDCISALVITYNSNGDLIKFIQTLKLEEFRTNCYLKGSDQETKEKFDSSPKGVNRNSESFFDYDKPHKTSIRGNLFINSPDNSNDYFLSSPGSGGKTKNIDESPITPAKIRNLHSKPINLTAL</sequence>
<comment type="similarity">
    <text evidence="1 3">Belongs to the PPP phosphatase family.</text>
</comment>
<dbReference type="EMBL" id="JAWDEY010000002">
    <property type="protein sequence ID" value="KAK6590846.1"/>
    <property type="molecule type" value="Genomic_DNA"/>
</dbReference>
<feature type="region of interest" description="Disordered" evidence="4">
    <location>
        <begin position="677"/>
        <end position="698"/>
    </location>
</feature>
<dbReference type="Gene3D" id="1.10.238.10">
    <property type="entry name" value="EF-hand"/>
    <property type="match status" value="1"/>
</dbReference>
<comment type="catalytic activity">
    <reaction evidence="3">
        <text>O-phospho-L-threonyl-[protein] + H2O = L-threonyl-[protein] + phosphate</text>
        <dbReference type="Rhea" id="RHEA:47004"/>
        <dbReference type="Rhea" id="RHEA-COMP:11060"/>
        <dbReference type="Rhea" id="RHEA-COMP:11605"/>
        <dbReference type="ChEBI" id="CHEBI:15377"/>
        <dbReference type="ChEBI" id="CHEBI:30013"/>
        <dbReference type="ChEBI" id="CHEBI:43474"/>
        <dbReference type="ChEBI" id="CHEBI:61977"/>
        <dbReference type="EC" id="3.1.3.16"/>
    </reaction>
</comment>
<dbReference type="InterPro" id="IPR011992">
    <property type="entry name" value="EF-hand-dom_pair"/>
</dbReference>
<dbReference type="PROSITE" id="PS00125">
    <property type="entry name" value="SER_THR_PHOSPHATASE"/>
    <property type="match status" value="1"/>
</dbReference>
<dbReference type="PRINTS" id="PR00114">
    <property type="entry name" value="STPHPHTASE"/>
</dbReference>
<evidence type="ECO:0000256" key="3">
    <source>
        <dbReference type="RuleBase" id="RU004273"/>
    </source>
</evidence>
<dbReference type="PROSITE" id="PS00018">
    <property type="entry name" value="EF_HAND_1"/>
    <property type="match status" value="2"/>
</dbReference>
<dbReference type="GO" id="GO:0005509">
    <property type="term" value="F:calcium ion binding"/>
    <property type="evidence" value="ECO:0007669"/>
    <property type="project" value="InterPro"/>
</dbReference>
<evidence type="ECO:0000259" key="5">
    <source>
        <dbReference type="PROSITE" id="PS50222"/>
    </source>
</evidence>
<keyword evidence="2" id="KW-0106">Calcium</keyword>
<dbReference type="GO" id="GO:0005737">
    <property type="term" value="C:cytoplasm"/>
    <property type="evidence" value="ECO:0007669"/>
    <property type="project" value="TreeGrafter"/>
</dbReference>
<dbReference type="GO" id="GO:0004722">
    <property type="term" value="F:protein serine/threonine phosphatase activity"/>
    <property type="evidence" value="ECO:0007669"/>
    <property type="project" value="UniProtKB-EC"/>
</dbReference>